<dbReference type="InterPro" id="IPR011009">
    <property type="entry name" value="Kinase-like_dom_sf"/>
</dbReference>
<dbReference type="FunFam" id="3.30.1010.10:FF:000029">
    <property type="entry name" value="Serine/threonine-protein kinase SMG1"/>
    <property type="match status" value="1"/>
</dbReference>
<dbReference type="InterPro" id="IPR050517">
    <property type="entry name" value="DDR_Repair_Kinase"/>
</dbReference>
<dbReference type="GO" id="GO:0005634">
    <property type="term" value="C:nucleus"/>
    <property type="evidence" value="ECO:0007669"/>
    <property type="project" value="TreeGrafter"/>
</dbReference>
<dbReference type="Pfam" id="PF00454">
    <property type="entry name" value="PI3_PI4_kinase"/>
    <property type="match status" value="1"/>
</dbReference>
<dbReference type="InterPro" id="IPR003152">
    <property type="entry name" value="FATC_dom"/>
</dbReference>
<keyword evidence="2 10" id="KW-0808">Transferase</keyword>
<keyword evidence="11" id="KW-1185">Reference proteome</keyword>
<dbReference type="InterPro" id="IPR018936">
    <property type="entry name" value="PI3/4_kinase_CS"/>
</dbReference>
<gene>
    <name evidence="10" type="ORF">CDL12_10578</name>
</gene>
<sequence length="1978" mass="219240">MLAKLSPWSLVYPTLVDANHLEKESSEELQMILEYLNRLYPRLVQDAQLMIKELENVTVLWEEMWLGTLQDLHADVIRRINLLKEEAARIAENTTLTHVEKIKINAAKYSAMMAPIVVVLERRLASTSRRPETPHELWFVEEYLEQIKSAITKFKTPPASVAALGDVWRPFEIIATSLASYQRKSSISFGEVAPQLASLSSSNAPMPGLENQTMISESESGLDGLHREIVTIASFSEQLAILPTKTKPKKLVIVGSDGLKYTYLLKGREDLRLDARIMQILQSINGFLRSSSATRRQSLGVRYYSVTPISGRAGLIQWVDNVISIYSVFKSWQKRTQLQELSSLGADTNNAAPPPVPRPSDMFYGKIIPALKEKGIRRVISRRDWPHDVKRKVLLDLMNETPKHLLHQELWCASEGFKAFSTKLKRFSGSVAAMSIVGHILGLGDRHLDNILIDLCTGDIVHIDYNVCFDKGQRLKIPEIVPFRLTQTIEAALGLTGIEGSFRANCEAVLGVLRKNKDIILMLLEVFVWDPLVEWTRANFHDDAAVVGEERKGMELAVSLSLFASRVQEIRIPLQEHHDLLISTLPAIESAMERFASILNQYEIVASHFYHADQERSNLVQHETSAKSVVAEAACNSEKSRALFEIQVREFTQAQAVVIEKGREAATWIEQHGKILDALRCNSIPEVKHCIKLTGSEETLSLTSAVIGAGVPLTVVPEPTQIQCHDIDREVSQLVAELGHGLSSAVAALQMYSLALQRILPLNYLTTSPVHGWAQVLLSLNNISSDVISIARRQGAELVTHGQVDRFGSAKSNYDDLCLKVTRYAADIERLEEECAELVISIGPETESKAKERLLSAFMNYMQHEGHKRKEESVFSGPAIQDGTMDAIRSAETDEKKENFLNISDAALSNLFSDVKQRTQKSLDHFEGERNTNTSSQSDLGSFFCQFEEQIEKCVLVTEFLNELKHHVGLDVCDTDADASSSSYASRESWASIFKTSILLCKNLVGNVTEVVVPSVIKSVISFNSDVTDIFGSISQIRGSVDTALDQLIQVELERVSLIELESNYFVKVGLITEQQLALEEAAVKGRDHLSWEEAEELASQEEACRVQLDKLHQTWNQKDLRTSSLMKKEANISSALGASELQLQSLTGAEPDMDAHFLRRKALLSALVDPFYELESVDQALMSLVGPVSYSPSRISNLVDSINSGCSISECIWKFPGLLHSHAFFIWKVFMVDLLLDSCTHDVAASFDQNLGFDQLVDEVKKKIGYQFQEHISKYLKDRVAPIFLTRLDREIERLRQRAESCKDVATDQIQMNIGAVRRVQLVLEEYCNAHETFRAAKSAVSIMKRQVNELKGALLKASLEIAQMEWMYNITSRSSEITRLISHKFIANDDNILPIMLNTSRPKLLESMRSSVAKMARLLECLQSCEGTSVTAEGQLERAMSWACGGPNSSSAGNIQVRNSGIPPEFHDHLVKRRKLLQETRENASDIVKVCISILEFEASRDGVFRSTGEVSSLRTGADGGMWQQSYLSALTKLEVTYHSFTRAEKEWKLAQSNMEAASSGLISATYELSIASVKAKSASGDLQSTLLAMRDSAYEVSVTLSAYGGIVRGHSALTSECGSMLEEVLAITEGLHDVHSLGKEAAILHSSLMQDLSKANSVLIPLESLLSKDVAAMTDAMTREKETKSEIAPIHGQAIFQSYHNRVMEALQVFKPLVPSLTSSVKGLYSVLTRLARAAGLHAGNLHKALEGVGESLQVRSQQDIDPLRPDLAGPDPIYDTQESDIFVRSDGENDVDSVGLNELALPDSGWISPPVSVSSGSTESGVTSAEESFAGSSNGLDGTVGSGGQERGHHPEYASSSVTEVLESPLGKTDSETKQESSDVHSANKDEESVSNQDKTEEEIRKTPLTNVETASQAHTGKNAYAMSLLRRVEMKLDGRDITDKREIGIAEQVDFLLRQATNIDNLCNMYEGWTPWI</sequence>
<dbReference type="SMART" id="SM01343">
    <property type="entry name" value="FATC"/>
    <property type="match status" value="1"/>
</dbReference>
<keyword evidence="5" id="KW-0067">ATP-binding</keyword>
<feature type="compositionally biased region" description="Basic and acidic residues" evidence="7">
    <location>
        <begin position="1873"/>
        <end position="1906"/>
    </location>
</feature>
<dbReference type="InterPro" id="IPR000403">
    <property type="entry name" value="PI3/4_kinase_cat_dom"/>
</dbReference>
<keyword evidence="4 10" id="KW-0418">Kinase</keyword>
<dbReference type="GO" id="GO:0005737">
    <property type="term" value="C:cytoplasm"/>
    <property type="evidence" value="ECO:0007669"/>
    <property type="project" value="TreeGrafter"/>
</dbReference>
<comment type="caution">
    <text evidence="10">The sequence shown here is derived from an EMBL/GenBank/DDBJ whole genome shotgun (WGS) entry which is preliminary data.</text>
</comment>
<protein>
    <recommendedName>
        <fullName evidence="1">non-specific serine/threonine protein kinase</fullName>
        <ecNumber evidence="1">2.7.11.1</ecNumber>
    </recommendedName>
</protein>
<keyword evidence="10" id="KW-0723">Serine/threonine-protein kinase</keyword>
<dbReference type="Pfam" id="PF02260">
    <property type="entry name" value="FATC"/>
    <property type="match status" value="1"/>
</dbReference>
<evidence type="ECO:0000256" key="5">
    <source>
        <dbReference type="ARBA" id="ARBA00022840"/>
    </source>
</evidence>
<dbReference type="STRING" id="429701.A0A2G9HH00"/>
<name>A0A2G9HH00_9LAMI</name>
<dbReference type="InterPro" id="IPR036940">
    <property type="entry name" value="PI3/4_kinase_cat_sf"/>
</dbReference>
<evidence type="ECO:0000256" key="7">
    <source>
        <dbReference type="SAM" id="MobiDB-lite"/>
    </source>
</evidence>
<dbReference type="EC" id="2.7.11.1" evidence="1"/>
<dbReference type="PROSITE" id="PS51190">
    <property type="entry name" value="FATC"/>
    <property type="match status" value="1"/>
</dbReference>
<evidence type="ECO:0000256" key="6">
    <source>
        <dbReference type="SAM" id="Coils"/>
    </source>
</evidence>
<dbReference type="SUPFAM" id="SSF56112">
    <property type="entry name" value="Protein kinase-like (PK-like)"/>
    <property type="match status" value="1"/>
</dbReference>
<dbReference type="Gene3D" id="1.10.1070.11">
    <property type="entry name" value="Phosphatidylinositol 3-/4-kinase, catalytic domain"/>
    <property type="match status" value="1"/>
</dbReference>
<dbReference type="GO" id="GO:0005524">
    <property type="term" value="F:ATP binding"/>
    <property type="evidence" value="ECO:0007669"/>
    <property type="project" value="UniProtKB-KW"/>
</dbReference>
<feature type="compositionally biased region" description="Low complexity" evidence="7">
    <location>
        <begin position="1812"/>
        <end position="1832"/>
    </location>
</feature>
<evidence type="ECO:0000259" key="8">
    <source>
        <dbReference type="PROSITE" id="PS50290"/>
    </source>
</evidence>
<evidence type="ECO:0000256" key="1">
    <source>
        <dbReference type="ARBA" id="ARBA00012513"/>
    </source>
</evidence>
<feature type="coiled-coil region" evidence="6">
    <location>
        <begin position="814"/>
        <end position="841"/>
    </location>
</feature>
<dbReference type="GO" id="GO:0031931">
    <property type="term" value="C:TORC1 complex"/>
    <property type="evidence" value="ECO:0007669"/>
    <property type="project" value="TreeGrafter"/>
</dbReference>
<dbReference type="PANTHER" id="PTHR11139:SF119">
    <property type="entry name" value="SERINE_THREONINE-PROTEIN KINASE SMG1"/>
    <property type="match status" value="1"/>
</dbReference>
<dbReference type="SMART" id="SM00146">
    <property type="entry name" value="PI3Kc"/>
    <property type="match status" value="1"/>
</dbReference>
<dbReference type="GO" id="GO:0004674">
    <property type="term" value="F:protein serine/threonine kinase activity"/>
    <property type="evidence" value="ECO:0007669"/>
    <property type="project" value="UniProtKB-KW"/>
</dbReference>
<feature type="region of interest" description="Disordered" evidence="7">
    <location>
        <begin position="1804"/>
        <end position="1918"/>
    </location>
</feature>
<organism evidence="10 11">
    <name type="scientific">Handroanthus impetiginosus</name>
    <dbReference type="NCBI Taxonomy" id="429701"/>
    <lineage>
        <taxon>Eukaryota</taxon>
        <taxon>Viridiplantae</taxon>
        <taxon>Streptophyta</taxon>
        <taxon>Embryophyta</taxon>
        <taxon>Tracheophyta</taxon>
        <taxon>Spermatophyta</taxon>
        <taxon>Magnoliopsida</taxon>
        <taxon>eudicotyledons</taxon>
        <taxon>Gunneridae</taxon>
        <taxon>Pentapetalae</taxon>
        <taxon>asterids</taxon>
        <taxon>lamiids</taxon>
        <taxon>Lamiales</taxon>
        <taxon>Bignoniaceae</taxon>
        <taxon>Crescentiina</taxon>
        <taxon>Tabebuia alliance</taxon>
        <taxon>Handroanthus</taxon>
    </lineage>
</organism>
<reference evidence="11" key="1">
    <citation type="journal article" date="2018" name="Gigascience">
        <title>Genome assembly of the Pink Ipe (Handroanthus impetiginosus, Bignoniaceae), a highly valued, ecologically keystone Neotropical timber forest tree.</title>
        <authorList>
            <person name="Silva-Junior O.B."/>
            <person name="Grattapaglia D."/>
            <person name="Novaes E."/>
            <person name="Collevatti R.G."/>
        </authorList>
    </citation>
    <scope>NUCLEOTIDE SEQUENCE [LARGE SCALE GENOMIC DNA]</scope>
    <source>
        <strain evidence="11">cv. UFG-1</strain>
    </source>
</reference>
<feature type="domain" description="FATC" evidence="9">
    <location>
        <begin position="1946"/>
        <end position="1978"/>
    </location>
</feature>
<dbReference type="InterPro" id="IPR039414">
    <property type="entry name" value="SMG1_PIKKc"/>
</dbReference>
<dbReference type="GO" id="GO:0031929">
    <property type="term" value="P:TOR signaling"/>
    <property type="evidence" value="ECO:0007669"/>
    <property type="project" value="TreeGrafter"/>
</dbReference>
<feature type="domain" description="PI3K/PI4K catalytic" evidence="8">
    <location>
        <begin position="235"/>
        <end position="575"/>
    </location>
</feature>
<feature type="compositionally biased region" description="Polar residues" evidence="7">
    <location>
        <begin position="1908"/>
        <end position="1918"/>
    </location>
</feature>
<proteinExistence type="predicted"/>
<dbReference type="GO" id="GO:0031932">
    <property type="term" value="C:TORC2 complex"/>
    <property type="evidence" value="ECO:0007669"/>
    <property type="project" value="TreeGrafter"/>
</dbReference>
<evidence type="ECO:0000256" key="3">
    <source>
        <dbReference type="ARBA" id="ARBA00022741"/>
    </source>
</evidence>
<dbReference type="PROSITE" id="PS00916">
    <property type="entry name" value="PI3_4_KINASE_2"/>
    <property type="match status" value="1"/>
</dbReference>
<evidence type="ECO:0000256" key="4">
    <source>
        <dbReference type="ARBA" id="ARBA00022777"/>
    </source>
</evidence>
<evidence type="ECO:0000256" key="2">
    <source>
        <dbReference type="ARBA" id="ARBA00022679"/>
    </source>
</evidence>
<keyword evidence="3" id="KW-0547">Nucleotide-binding</keyword>
<dbReference type="CDD" id="cd05170">
    <property type="entry name" value="PIKKc_SMG1"/>
    <property type="match status" value="1"/>
</dbReference>
<evidence type="ECO:0000313" key="10">
    <source>
        <dbReference type="EMBL" id="PIN16776.1"/>
    </source>
</evidence>
<dbReference type="Gene3D" id="3.30.1010.10">
    <property type="entry name" value="Phosphatidylinositol 3-kinase Catalytic Subunit, Chain A, domain 4"/>
    <property type="match status" value="1"/>
</dbReference>
<dbReference type="Proteomes" id="UP000231279">
    <property type="component" value="Unassembled WGS sequence"/>
</dbReference>
<dbReference type="EMBL" id="NKXS01001803">
    <property type="protein sequence ID" value="PIN16776.1"/>
    <property type="molecule type" value="Genomic_DNA"/>
</dbReference>
<dbReference type="GO" id="GO:0000184">
    <property type="term" value="P:nuclear-transcribed mRNA catabolic process, nonsense-mediated decay"/>
    <property type="evidence" value="ECO:0007669"/>
    <property type="project" value="InterPro"/>
</dbReference>
<evidence type="ECO:0000259" key="9">
    <source>
        <dbReference type="PROSITE" id="PS51190"/>
    </source>
</evidence>
<dbReference type="GO" id="GO:0016242">
    <property type="term" value="P:negative regulation of macroautophagy"/>
    <property type="evidence" value="ECO:0007669"/>
    <property type="project" value="TreeGrafter"/>
</dbReference>
<keyword evidence="6" id="KW-0175">Coiled coil</keyword>
<dbReference type="OrthoDB" id="10065496at2759"/>
<dbReference type="PROSITE" id="PS50290">
    <property type="entry name" value="PI3_4_KINASE_3"/>
    <property type="match status" value="1"/>
</dbReference>
<evidence type="ECO:0000313" key="11">
    <source>
        <dbReference type="Proteomes" id="UP000231279"/>
    </source>
</evidence>
<dbReference type="FunFam" id="1.10.1070.11:FF:000023">
    <property type="entry name" value="serine/threonine-protein kinase SMG1 isoform X1"/>
    <property type="match status" value="1"/>
</dbReference>
<accession>A0A2G9HH00</accession>
<dbReference type="PANTHER" id="PTHR11139">
    <property type="entry name" value="ATAXIA TELANGIECTASIA MUTATED ATM -RELATED"/>
    <property type="match status" value="1"/>
</dbReference>